<dbReference type="SUPFAM" id="SSF55874">
    <property type="entry name" value="ATPase domain of HSP90 chaperone/DNA topoisomerase II/histidine kinase"/>
    <property type="match status" value="1"/>
</dbReference>
<keyword evidence="12" id="KW-1185">Reference proteome</keyword>
<evidence type="ECO:0000256" key="3">
    <source>
        <dbReference type="ARBA" id="ARBA00022553"/>
    </source>
</evidence>
<dbReference type="InterPro" id="IPR050482">
    <property type="entry name" value="Sensor_HK_TwoCompSys"/>
</dbReference>
<feature type="domain" description="Histidine kinase/HSP90-like ATPase" evidence="10">
    <location>
        <begin position="300"/>
        <end position="389"/>
    </location>
</feature>
<keyword evidence="9" id="KW-0812">Transmembrane</keyword>
<keyword evidence="7" id="KW-0067">ATP-binding</keyword>
<keyword evidence="3" id="KW-0597">Phosphoprotein</keyword>
<protein>
    <recommendedName>
        <fullName evidence="2">histidine kinase</fullName>
        <ecNumber evidence="2">2.7.13.3</ecNumber>
    </recommendedName>
</protein>
<feature type="transmembrane region" description="Helical" evidence="9">
    <location>
        <begin position="139"/>
        <end position="160"/>
    </location>
</feature>
<evidence type="ECO:0000256" key="6">
    <source>
        <dbReference type="ARBA" id="ARBA00022777"/>
    </source>
</evidence>
<dbReference type="CDD" id="cd16917">
    <property type="entry name" value="HATPase_UhpB-NarQ-NarX-like"/>
    <property type="match status" value="1"/>
</dbReference>
<dbReference type="PATRIC" id="fig|1246995.3.peg.5843"/>
<dbReference type="Proteomes" id="UP000017746">
    <property type="component" value="Chromosome"/>
</dbReference>
<evidence type="ECO:0000256" key="8">
    <source>
        <dbReference type="ARBA" id="ARBA00023012"/>
    </source>
</evidence>
<accession>U5W7U4</accession>
<gene>
    <name evidence="11" type="ORF">AFR_28825</name>
</gene>
<dbReference type="InterPro" id="IPR011712">
    <property type="entry name" value="Sig_transdc_His_kin_sub3_dim/P"/>
</dbReference>
<evidence type="ECO:0000256" key="5">
    <source>
        <dbReference type="ARBA" id="ARBA00022741"/>
    </source>
</evidence>
<dbReference type="Pfam" id="PF23539">
    <property type="entry name" value="DUF7134"/>
    <property type="match status" value="1"/>
</dbReference>
<keyword evidence="5" id="KW-0547">Nucleotide-binding</keyword>
<keyword evidence="4" id="KW-0808">Transferase</keyword>
<keyword evidence="9" id="KW-1133">Transmembrane helix</keyword>
<comment type="catalytic activity">
    <reaction evidence="1">
        <text>ATP + protein L-histidine = ADP + protein N-phospho-L-histidine.</text>
        <dbReference type="EC" id="2.7.13.3"/>
    </reaction>
</comment>
<evidence type="ECO:0000256" key="7">
    <source>
        <dbReference type="ARBA" id="ARBA00022840"/>
    </source>
</evidence>
<dbReference type="Pfam" id="PF07730">
    <property type="entry name" value="HisKA_3"/>
    <property type="match status" value="1"/>
</dbReference>
<dbReference type="PANTHER" id="PTHR24421">
    <property type="entry name" value="NITRATE/NITRITE SENSOR PROTEIN NARX-RELATED"/>
    <property type="match status" value="1"/>
</dbReference>
<feature type="transmembrane region" description="Helical" evidence="9">
    <location>
        <begin position="72"/>
        <end position="102"/>
    </location>
</feature>
<keyword evidence="6" id="KW-0418">Kinase</keyword>
<dbReference type="InterPro" id="IPR055558">
    <property type="entry name" value="DUF7134"/>
</dbReference>
<evidence type="ECO:0000256" key="4">
    <source>
        <dbReference type="ARBA" id="ARBA00022679"/>
    </source>
</evidence>
<dbReference type="GO" id="GO:0016020">
    <property type="term" value="C:membrane"/>
    <property type="evidence" value="ECO:0007669"/>
    <property type="project" value="InterPro"/>
</dbReference>
<dbReference type="InterPro" id="IPR036890">
    <property type="entry name" value="HATPase_C_sf"/>
</dbReference>
<dbReference type="AlphaFoldDB" id="U5W7U4"/>
<dbReference type="EC" id="2.7.13.3" evidence="2"/>
<dbReference type="Pfam" id="PF02518">
    <property type="entry name" value="HATPase_c"/>
    <property type="match status" value="1"/>
</dbReference>
<evidence type="ECO:0000313" key="11">
    <source>
        <dbReference type="EMBL" id="AGZ44026.1"/>
    </source>
</evidence>
<keyword evidence="8" id="KW-0902">Two-component regulatory system</keyword>
<dbReference type="PANTHER" id="PTHR24421:SF10">
    <property type="entry name" value="NITRATE_NITRITE SENSOR PROTEIN NARQ"/>
    <property type="match status" value="1"/>
</dbReference>
<dbReference type="Gene3D" id="3.30.565.10">
    <property type="entry name" value="Histidine kinase-like ATPase, C-terminal domain"/>
    <property type="match status" value="1"/>
</dbReference>
<evidence type="ECO:0000313" key="12">
    <source>
        <dbReference type="Proteomes" id="UP000017746"/>
    </source>
</evidence>
<dbReference type="HOGENOM" id="CLU_000445_20_1_11"/>
<dbReference type="InterPro" id="IPR003594">
    <property type="entry name" value="HATPase_dom"/>
</dbReference>
<proteinExistence type="predicted"/>
<dbReference type="GO" id="GO:0000155">
    <property type="term" value="F:phosphorelay sensor kinase activity"/>
    <property type="evidence" value="ECO:0007669"/>
    <property type="project" value="InterPro"/>
</dbReference>
<dbReference type="SMART" id="SM00387">
    <property type="entry name" value="HATPase_c"/>
    <property type="match status" value="1"/>
</dbReference>
<keyword evidence="9" id="KW-0472">Membrane</keyword>
<reference evidence="11 12" key="1">
    <citation type="journal article" date="2014" name="J. Biotechnol.">
        <title>Complete genome sequence of the actinobacterium Actinoplanes friuliensis HAG 010964, producer of the lipopeptide antibiotic friulimycin.</title>
        <authorList>
            <person name="Ruckert C."/>
            <person name="Szczepanowski R."/>
            <person name="Albersmeier A."/>
            <person name="Goesmann A."/>
            <person name="Fischer N."/>
            <person name="Steinkamper A."/>
            <person name="Puhler A."/>
            <person name="Biener R."/>
            <person name="Schwartz D."/>
            <person name="Kalinowski J."/>
        </authorList>
    </citation>
    <scope>NUCLEOTIDE SEQUENCE [LARGE SCALE GENOMIC DNA]</scope>
    <source>
        <strain evidence="11 12">DSM 7358</strain>
    </source>
</reference>
<organism evidence="11 12">
    <name type="scientific">Actinoplanes friuliensis DSM 7358</name>
    <dbReference type="NCBI Taxonomy" id="1246995"/>
    <lineage>
        <taxon>Bacteria</taxon>
        <taxon>Bacillati</taxon>
        <taxon>Actinomycetota</taxon>
        <taxon>Actinomycetes</taxon>
        <taxon>Micromonosporales</taxon>
        <taxon>Micromonosporaceae</taxon>
        <taxon>Actinoplanes</taxon>
    </lineage>
</organism>
<evidence type="ECO:0000256" key="2">
    <source>
        <dbReference type="ARBA" id="ARBA00012438"/>
    </source>
</evidence>
<evidence type="ECO:0000256" key="9">
    <source>
        <dbReference type="SAM" id="Phobius"/>
    </source>
</evidence>
<dbReference type="KEGG" id="afs:AFR_28825"/>
<evidence type="ECO:0000256" key="1">
    <source>
        <dbReference type="ARBA" id="ARBA00000085"/>
    </source>
</evidence>
<dbReference type="Gene3D" id="1.20.5.1930">
    <property type="match status" value="1"/>
</dbReference>
<feature type="transmembrane region" description="Helical" evidence="9">
    <location>
        <begin position="114"/>
        <end position="133"/>
    </location>
</feature>
<dbReference type="EMBL" id="CP006272">
    <property type="protein sequence ID" value="AGZ44026.1"/>
    <property type="molecule type" value="Genomic_DNA"/>
</dbReference>
<dbReference type="GO" id="GO:0046983">
    <property type="term" value="F:protein dimerization activity"/>
    <property type="evidence" value="ECO:0007669"/>
    <property type="project" value="InterPro"/>
</dbReference>
<name>U5W7U4_9ACTN</name>
<dbReference type="STRING" id="1246995.AFR_28825"/>
<dbReference type="eggNOG" id="COG4585">
    <property type="taxonomic scope" value="Bacteria"/>
</dbReference>
<sequence length="389" mass="41712">MENQAMSVQGWLVDRQTALRALDRHRPWAMDTLVAVPIVLSSIPNVIEKPVSATIATLVLLPPLYWRRRYPFLAFLAVVVIDLIEVLLDVGVGAGVILLVMLFGVASRGSWRSLATASVLTVALLTAEIYFLGPVTETPTLTMSLALGIAVAAVASGVAVRTRRAYLIALEDRADRLEIERDQRARLAVADERARVAREMHDIVGHHVSVIVGLADGGAALARSREEQTAEPLRLIGETGRQALAELRRTLGVLRGEDADPQLRPQPGIEDLDRLLPSIRGAGLAVTYSTSGELHTLGKGLQLAVYRIVQEALTNTLKHAGRGAAATVTLTACDGEVRVTVRDNGRGGPAAPSHGLLGMRERAAMYDGTVTAGPAERGWLVDVVLKEPS</sequence>
<evidence type="ECO:0000259" key="10">
    <source>
        <dbReference type="SMART" id="SM00387"/>
    </source>
</evidence>
<dbReference type="GO" id="GO:0005524">
    <property type="term" value="F:ATP binding"/>
    <property type="evidence" value="ECO:0007669"/>
    <property type="project" value="UniProtKB-KW"/>
</dbReference>